<dbReference type="Pfam" id="PF13472">
    <property type="entry name" value="Lipase_GDSL_2"/>
    <property type="match status" value="1"/>
</dbReference>
<keyword evidence="4" id="KW-1185">Reference proteome</keyword>
<gene>
    <name evidence="3" type="ORF">GCM10022263_19190</name>
</gene>
<keyword evidence="1" id="KW-0732">Signal</keyword>
<dbReference type="PANTHER" id="PTHR37981">
    <property type="entry name" value="LIPASE 2"/>
    <property type="match status" value="1"/>
</dbReference>
<dbReference type="InterPro" id="IPR013830">
    <property type="entry name" value="SGNH_hydro"/>
</dbReference>
<dbReference type="CDD" id="cd01823">
    <property type="entry name" value="SEST_like"/>
    <property type="match status" value="1"/>
</dbReference>
<dbReference type="EMBL" id="BAABBB010000009">
    <property type="protein sequence ID" value="GAA3530763.1"/>
    <property type="molecule type" value="Genomic_DNA"/>
</dbReference>
<dbReference type="RefSeq" id="WP_218232967.1">
    <property type="nucleotide sequence ID" value="NZ_BAABBB010000009.1"/>
</dbReference>
<dbReference type="PANTHER" id="PTHR37981:SF1">
    <property type="entry name" value="SGNH HYDROLASE-TYPE ESTERASE DOMAIN-CONTAINING PROTEIN"/>
    <property type="match status" value="1"/>
</dbReference>
<dbReference type="Proteomes" id="UP001500301">
    <property type="component" value="Unassembled WGS sequence"/>
</dbReference>
<feature type="signal peptide" evidence="1">
    <location>
        <begin position="1"/>
        <end position="20"/>
    </location>
</feature>
<dbReference type="PROSITE" id="PS51257">
    <property type="entry name" value="PROKAR_LIPOPROTEIN"/>
    <property type="match status" value="1"/>
</dbReference>
<name>A0ABP6VBM9_9ACTN</name>
<dbReference type="GO" id="GO:0016787">
    <property type="term" value="F:hydrolase activity"/>
    <property type="evidence" value="ECO:0007669"/>
    <property type="project" value="UniProtKB-KW"/>
</dbReference>
<protein>
    <submittedName>
        <fullName evidence="3">SGNH/GDSL hydrolase family protein</fullName>
    </submittedName>
</protein>
<proteinExistence type="predicted"/>
<comment type="caution">
    <text evidence="3">The sequence shown here is derived from an EMBL/GenBank/DDBJ whole genome shotgun (WGS) entry which is preliminary data.</text>
</comment>
<feature type="chain" id="PRO_5045629936" evidence="1">
    <location>
        <begin position="21"/>
        <end position="290"/>
    </location>
</feature>
<feature type="domain" description="SGNH hydrolase-type esterase" evidence="2">
    <location>
        <begin position="33"/>
        <end position="250"/>
    </location>
</feature>
<evidence type="ECO:0000313" key="3">
    <source>
        <dbReference type="EMBL" id="GAA3530763.1"/>
    </source>
</evidence>
<evidence type="ECO:0000313" key="4">
    <source>
        <dbReference type="Proteomes" id="UP001500301"/>
    </source>
</evidence>
<reference evidence="4" key="1">
    <citation type="journal article" date="2019" name="Int. J. Syst. Evol. Microbiol.">
        <title>The Global Catalogue of Microorganisms (GCM) 10K type strain sequencing project: providing services to taxonomists for standard genome sequencing and annotation.</title>
        <authorList>
            <consortium name="The Broad Institute Genomics Platform"/>
            <consortium name="The Broad Institute Genome Sequencing Center for Infectious Disease"/>
            <person name="Wu L."/>
            <person name="Ma J."/>
        </authorList>
    </citation>
    <scope>NUCLEOTIDE SEQUENCE [LARGE SCALE GENOMIC DNA]</scope>
    <source>
        <strain evidence="4">JCM 17460</strain>
    </source>
</reference>
<organism evidence="3 4">
    <name type="scientific">Nocardioides daeguensis</name>
    <dbReference type="NCBI Taxonomy" id="908359"/>
    <lineage>
        <taxon>Bacteria</taxon>
        <taxon>Bacillati</taxon>
        <taxon>Actinomycetota</taxon>
        <taxon>Actinomycetes</taxon>
        <taxon>Propionibacteriales</taxon>
        <taxon>Nocardioidaceae</taxon>
        <taxon>Nocardioides</taxon>
    </lineage>
</organism>
<keyword evidence="3" id="KW-0378">Hydrolase</keyword>
<dbReference type="InterPro" id="IPR037460">
    <property type="entry name" value="SEST-like"/>
</dbReference>
<evidence type="ECO:0000256" key="1">
    <source>
        <dbReference type="SAM" id="SignalP"/>
    </source>
</evidence>
<accession>A0ABP6VBM9</accession>
<evidence type="ECO:0000259" key="2">
    <source>
        <dbReference type="Pfam" id="PF13472"/>
    </source>
</evidence>
<sequence>MRRASALLLAAALVAVTLSACEKSSSSEPEYVALGDSYTAGPLIGRPDGRNGCVRSHNNYPHLLAKKADLDLTDVSCSGAATDAVEGEQRVRARSIAPQIDAVSKDTDLVTIGLGLNDLGLSVRVFIKCVQLGKSDPTGAPCTEADQAAGANSIQAALDQMADRIGGVVDVVTARAPKAQIVLVGYPTIFPAEGTCSELAIAAADVPLVQHVVDSINATMATVAEDRGATYLDTATPSKGHDICADDPWIAGTAAAKGRRGLAWHPYAEEQVMVADLLADLVTDLLADRA</sequence>